<dbReference type="InterPro" id="IPR031989">
    <property type="entry name" value="DUF5067"/>
</dbReference>
<accession>A0A087CGM5</accession>
<feature type="domain" description="DUF5067" evidence="2">
    <location>
        <begin position="2"/>
        <end position="65"/>
    </location>
</feature>
<dbReference type="AlphaFoldDB" id="A0A087CGM5"/>
<dbReference type="InterPro" id="IPR029050">
    <property type="entry name" value="Immunoprotect_excell_Ig-like"/>
</dbReference>
<dbReference type="STRING" id="218140.BPSY_1276"/>
<dbReference type="GO" id="GO:0016740">
    <property type="term" value="F:transferase activity"/>
    <property type="evidence" value="ECO:0007669"/>
    <property type="project" value="UniProtKB-KW"/>
</dbReference>
<keyword evidence="4" id="KW-1185">Reference proteome</keyword>
<evidence type="ECO:0000313" key="4">
    <source>
        <dbReference type="Proteomes" id="UP000029050"/>
    </source>
</evidence>
<reference evidence="3 4" key="1">
    <citation type="submission" date="2014-03" db="EMBL/GenBank/DDBJ databases">
        <title>Genomics of Bifidobacteria.</title>
        <authorList>
            <person name="Ventura M."/>
            <person name="Milani C."/>
            <person name="Lugli G.A."/>
        </authorList>
    </citation>
    <scope>NUCLEOTIDE SEQUENCE [LARGE SCALE GENOMIC DNA]</scope>
    <source>
        <strain evidence="3 4">LMG 21775</strain>
    </source>
</reference>
<keyword evidence="3" id="KW-0808">Transferase</keyword>
<dbReference type="OrthoDB" id="3240463at2"/>
<keyword evidence="1" id="KW-0732">Signal</keyword>
<gene>
    <name evidence="3" type="ORF">BPSY_1276</name>
</gene>
<dbReference type="EMBL" id="JGZI01000009">
    <property type="protein sequence ID" value="KFI82425.1"/>
    <property type="molecule type" value="Genomic_DNA"/>
</dbReference>
<evidence type="ECO:0000259" key="2">
    <source>
        <dbReference type="Pfam" id="PF16729"/>
    </source>
</evidence>
<proteinExistence type="predicted"/>
<sequence length="79" mass="8697">MFMSAFDFKAFQNGTSLDTAIYTDNPQGYDGEAQMKTIKKGVKQTVQVAYVLSDQTSPVSVEVSDLFSGSNKITKEFTL</sequence>
<dbReference type="Pfam" id="PF16729">
    <property type="entry name" value="DUF5067"/>
    <property type="match status" value="1"/>
</dbReference>
<dbReference type="Proteomes" id="UP000029050">
    <property type="component" value="Unassembled WGS sequence"/>
</dbReference>
<evidence type="ECO:0000313" key="3">
    <source>
        <dbReference type="EMBL" id="KFI82425.1"/>
    </source>
</evidence>
<evidence type="ECO:0000256" key="1">
    <source>
        <dbReference type="ARBA" id="ARBA00022729"/>
    </source>
</evidence>
<organism evidence="3 4">
    <name type="scientific">Bifidobacterium psychraerophilum</name>
    <dbReference type="NCBI Taxonomy" id="218140"/>
    <lineage>
        <taxon>Bacteria</taxon>
        <taxon>Bacillati</taxon>
        <taxon>Actinomycetota</taxon>
        <taxon>Actinomycetes</taxon>
        <taxon>Bifidobacteriales</taxon>
        <taxon>Bifidobacteriaceae</taxon>
        <taxon>Bifidobacterium</taxon>
    </lineage>
</organism>
<name>A0A087CGM5_9BIFI</name>
<comment type="caution">
    <text evidence="3">The sequence shown here is derived from an EMBL/GenBank/DDBJ whole genome shotgun (WGS) entry which is preliminary data.</text>
</comment>
<protein>
    <submittedName>
        <fullName evidence="3">Polyribonucleotide nucleotidyltransferase</fullName>
    </submittedName>
</protein>
<dbReference type="Gene3D" id="2.60.40.1240">
    <property type="match status" value="1"/>
</dbReference>